<dbReference type="EC" id="2.7.7.7" evidence="1"/>
<comment type="catalytic activity">
    <reaction evidence="3">
        <text>DNA(n) + a 2'-deoxyribonucleoside 5'-triphosphate = DNA(n+1) + diphosphate</text>
        <dbReference type="Rhea" id="RHEA:22508"/>
        <dbReference type="Rhea" id="RHEA-COMP:17339"/>
        <dbReference type="Rhea" id="RHEA-COMP:17340"/>
        <dbReference type="ChEBI" id="CHEBI:33019"/>
        <dbReference type="ChEBI" id="CHEBI:61560"/>
        <dbReference type="ChEBI" id="CHEBI:173112"/>
        <dbReference type="EC" id="2.7.7.7"/>
    </reaction>
</comment>
<keyword evidence="5" id="KW-0540">Nuclease</keyword>
<gene>
    <name evidence="5" type="ORF">M4486_05990</name>
</gene>
<evidence type="ECO:0000256" key="3">
    <source>
        <dbReference type="ARBA" id="ARBA00049244"/>
    </source>
</evidence>
<dbReference type="Pfam" id="PF00476">
    <property type="entry name" value="DNA_pol_A"/>
    <property type="match status" value="1"/>
</dbReference>
<dbReference type="SMART" id="SM00482">
    <property type="entry name" value="POLAc"/>
    <property type="match status" value="1"/>
</dbReference>
<dbReference type="CDD" id="cd06444">
    <property type="entry name" value="DNA_pol_A"/>
    <property type="match status" value="1"/>
</dbReference>
<dbReference type="PANTHER" id="PTHR10133:SF27">
    <property type="entry name" value="DNA POLYMERASE NU"/>
    <property type="match status" value="1"/>
</dbReference>
<dbReference type="InterPro" id="IPR002298">
    <property type="entry name" value="DNA_polymerase_A"/>
</dbReference>
<keyword evidence="2" id="KW-0235">DNA replication</keyword>
<proteinExistence type="predicted"/>
<dbReference type="Gene3D" id="3.30.70.370">
    <property type="match status" value="1"/>
</dbReference>
<feature type="domain" description="DNA-directed DNA polymerase family A palm" evidence="4">
    <location>
        <begin position="340"/>
        <end position="560"/>
    </location>
</feature>
<dbReference type="Proteomes" id="UP001055868">
    <property type="component" value="Chromosome"/>
</dbReference>
<dbReference type="NCBIfam" id="NF011538">
    <property type="entry name" value="PRK14975.1-1"/>
    <property type="match status" value="1"/>
</dbReference>
<dbReference type="InterPro" id="IPR043502">
    <property type="entry name" value="DNA/RNA_pol_sf"/>
</dbReference>
<keyword evidence="6" id="KW-1185">Reference proteome</keyword>
<evidence type="ECO:0000256" key="2">
    <source>
        <dbReference type="ARBA" id="ARBA00022705"/>
    </source>
</evidence>
<dbReference type="Gene3D" id="1.10.150.20">
    <property type="entry name" value="5' to 3' exonuclease, C-terminal subdomain"/>
    <property type="match status" value="1"/>
</dbReference>
<name>A0ABY4NBN6_9MICO</name>
<dbReference type="SUPFAM" id="SSF56672">
    <property type="entry name" value="DNA/RNA polymerases"/>
    <property type="match status" value="1"/>
</dbReference>
<dbReference type="RefSeq" id="WP_249480251.1">
    <property type="nucleotide sequence ID" value="NZ_CP097218.1"/>
</dbReference>
<evidence type="ECO:0000256" key="1">
    <source>
        <dbReference type="ARBA" id="ARBA00012417"/>
    </source>
</evidence>
<keyword evidence="5" id="KW-0269">Exonuclease</keyword>
<evidence type="ECO:0000313" key="5">
    <source>
        <dbReference type="EMBL" id="UQN30845.1"/>
    </source>
</evidence>
<dbReference type="EMBL" id="CP097218">
    <property type="protein sequence ID" value="UQN30845.1"/>
    <property type="molecule type" value="Genomic_DNA"/>
</dbReference>
<evidence type="ECO:0000259" key="4">
    <source>
        <dbReference type="SMART" id="SM00482"/>
    </source>
</evidence>
<protein>
    <recommendedName>
        <fullName evidence="1">DNA-directed DNA polymerase</fullName>
        <ecNumber evidence="1">2.7.7.7</ecNumber>
    </recommendedName>
</protein>
<sequence length="600" mass="64373">MSTPDPEGPPPASIVVARGAEGRIVLVALDAQGERVGLETVAYEAWPDRAREIESGGGEDDGAALGPPSSPRWVLPDAATWCPALLRAGVRLRRCHDLRLAHTVLARSALVRAPEAAPLIEARAWETPEDLVEAEREGRGSGATLFDLDAAGRTGGVPQGVDEVLAEHARQQAAVAGCAEPSRMRLLLASESAGALVAAEMHAAGIPWDVVEHDRILTEALGPRPRRDQVPARMAEAAAEVRTALDDPLLSIDSPPRLLRALRRVGIDVSSTSQWELQEIDHPVIEPLLRYKKMSRLLTANGWHWLEEWVHEGRYRPVYVPGGVVTGRWASSGGGALQIPRRLRPALRADPGWRLVSADVSQLEPRVLAAMSGDRAMTAAGAGKDLYSGIVDAGIVATRQEAKIGVLGALYGGTTGDSARVVPRLRERFPRAMRLVDDAAATGERGGTVTTWLGRSSPPPDPAWSEAQLRANSPDAQEGEQERSRRAARDRGRFTRNFIVQGTAAEWALAWMAGLRLALAALDPVEPEQAATPSGPAFARRAHLAYFLHDEVIVHAPAAQAETAARAVQEAADAAGRLLFPASDVDFLLDLQIVERSAEK</sequence>
<accession>A0ABY4NBN6</accession>
<dbReference type="GO" id="GO:0004527">
    <property type="term" value="F:exonuclease activity"/>
    <property type="evidence" value="ECO:0007669"/>
    <property type="project" value="UniProtKB-KW"/>
</dbReference>
<organism evidence="5 6">
    <name type="scientific">Brachybacterium kimchii</name>
    <dbReference type="NCBI Taxonomy" id="2942909"/>
    <lineage>
        <taxon>Bacteria</taxon>
        <taxon>Bacillati</taxon>
        <taxon>Actinomycetota</taxon>
        <taxon>Actinomycetes</taxon>
        <taxon>Micrococcales</taxon>
        <taxon>Dermabacteraceae</taxon>
        <taxon>Brachybacterium</taxon>
    </lineage>
</organism>
<reference evidence="5" key="1">
    <citation type="submission" date="2022-05" db="EMBL/GenBank/DDBJ databases">
        <title>Genomic analysis of Brachybacterium sp. CBA3104.</title>
        <authorList>
            <person name="Roh S.W."/>
            <person name="Kim Y.B."/>
            <person name="Kim Y."/>
        </authorList>
    </citation>
    <scope>NUCLEOTIDE SEQUENCE</scope>
    <source>
        <strain evidence="5">CBA3104</strain>
    </source>
</reference>
<dbReference type="InterPro" id="IPR001098">
    <property type="entry name" value="DNA-dir_DNA_pol_A_palm_dom"/>
</dbReference>
<dbReference type="PANTHER" id="PTHR10133">
    <property type="entry name" value="DNA POLYMERASE I"/>
    <property type="match status" value="1"/>
</dbReference>
<keyword evidence="5" id="KW-0378">Hydrolase</keyword>
<evidence type="ECO:0000313" key="6">
    <source>
        <dbReference type="Proteomes" id="UP001055868"/>
    </source>
</evidence>